<dbReference type="GO" id="GO:0048313">
    <property type="term" value="P:Golgi inheritance"/>
    <property type="evidence" value="ECO:0007669"/>
    <property type="project" value="EnsemblFungi"/>
</dbReference>
<dbReference type="EMBL" id="LLZZ01000130">
    <property type="protein sequence ID" value="KTB01721.1"/>
    <property type="molecule type" value="Genomic_DNA"/>
</dbReference>
<dbReference type="GO" id="GO:0006904">
    <property type="term" value="P:vesicle docking involved in exocytosis"/>
    <property type="evidence" value="ECO:0007669"/>
    <property type="project" value="InterPro"/>
</dbReference>
<dbReference type="VEuPathDB" id="FungiDB:GWK60_D01793"/>
<dbReference type="VEuPathDB" id="FungiDB:CAGL0D01672g"/>
<comment type="similarity">
    <text evidence="4">Belongs to the SEC8 family.</text>
</comment>
<dbReference type="GO" id="GO:0000131">
    <property type="term" value="C:incipient cellular bud site"/>
    <property type="evidence" value="ECO:0007669"/>
    <property type="project" value="EnsemblFungi"/>
</dbReference>
<evidence type="ECO:0000259" key="7">
    <source>
        <dbReference type="Pfam" id="PF20652"/>
    </source>
</evidence>
<feature type="domain" description="Exocyst complex component Sec8 middle helical bundle" evidence="7">
    <location>
        <begin position="306"/>
        <end position="542"/>
    </location>
</feature>
<evidence type="ECO:0000256" key="1">
    <source>
        <dbReference type="ARBA" id="ARBA00022448"/>
    </source>
</evidence>
<feature type="coiled-coil region" evidence="5">
    <location>
        <begin position="115"/>
        <end position="163"/>
    </location>
</feature>
<dbReference type="Pfam" id="PF04048">
    <property type="entry name" value="Sec8_N"/>
    <property type="match status" value="1"/>
</dbReference>
<gene>
    <name evidence="8" type="ORF">AO440_000680</name>
</gene>
<keyword evidence="3 4" id="KW-0653">Protein transport</keyword>
<reference evidence="8 9" key="1">
    <citation type="submission" date="2015-10" db="EMBL/GenBank/DDBJ databases">
        <title>Draft genomes sequences of Candida glabrata isolates 1A, 1B, 2A, 2B, 3A and 3B.</title>
        <authorList>
            <person name="Haavelsrud O.E."/>
            <person name="Gaustad P."/>
        </authorList>
    </citation>
    <scope>NUCLEOTIDE SEQUENCE [LARGE SCALE GENOMIC DNA]</scope>
    <source>
        <strain evidence="8">910700640</strain>
    </source>
</reference>
<dbReference type="GO" id="GO:0048309">
    <property type="term" value="P:endoplasmic reticulum inheritance"/>
    <property type="evidence" value="ECO:0007669"/>
    <property type="project" value="EnsemblFungi"/>
</dbReference>
<dbReference type="GO" id="GO:0015031">
    <property type="term" value="P:protein transport"/>
    <property type="evidence" value="ECO:0007669"/>
    <property type="project" value="UniProtKB-KW"/>
</dbReference>
<dbReference type="GO" id="GO:0000145">
    <property type="term" value="C:exocyst"/>
    <property type="evidence" value="ECO:0007669"/>
    <property type="project" value="UniProtKB-UniRule"/>
</dbReference>
<dbReference type="InterPro" id="IPR007191">
    <property type="entry name" value="Sec8_exocyst_N"/>
</dbReference>
<dbReference type="GO" id="GO:0005934">
    <property type="term" value="C:cellular bud tip"/>
    <property type="evidence" value="ECO:0007669"/>
    <property type="project" value="EnsemblFungi"/>
</dbReference>
<evidence type="ECO:0000256" key="2">
    <source>
        <dbReference type="ARBA" id="ARBA00022483"/>
    </source>
</evidence>
<evidence type="ECO:0000259" key="6">
    <source>
        <dbReference type="Pfam" id="PF04048"/>
    </source>
</evidence>
<dbReference type="InterPro" id="IPR039682">
    <property type="entry name" value="Sec8/EXOC4"/>
</dbReference>
<dbReference type="GO" id="GO:0006893">
    <property type="term" value="P:Golgi to plasma membrane transport"/>
    <property type="evidence" value="ECO:0007669"/>
    <property type="project" value="EnsemblFungi"/>
</dbReference>
<dbReference type="PANTHER" id="PTHR14146:SF0">
    <property type="entry name" value="EXOCYST COMPLEX COMPONENT 4"/>
    <property type="match status" value="1"/>
</dbReference>
<dbReference type="OMA" id="HMEVRCR"/>
<protein>
    <recommendedName>
        <fullName evidence="4">Exocyst complex component Sec8</fullName>
    </recommendedName>
</protein>
<evidence type="ECO:0000256" key="5">
    <source>
        <dbReference type="SAM" id="Coils"/>
    </source>
</evidence>
<dbReference type="GO" id="GO:0006612">
    <property type="term" value="P:protein targeting to membrane"/>
    <property type="evidence" value="ECO:0007669"/>
    <property type="project" value="UniProtKB-UniRule"/>
</dbReference>
<dbReference type="Proteomes" id="UP000054886">
    <property type="component" value="Unassembled WGS sequence"/>
</dbReference>
<dbReference type="PhylomeDB" id="A0A0W0CVR1"/>
<dbReference type="GO" id="GO:0090522">
    <property type="term" value="P:vesicle tethering involved in exocytosis"/>
    <property type="evidence" value="ECO:0007669"/>
    <property type="project" value="UniProtKB-UniRule"/>
</dbReference>
<accession>A0A0W0CVR1</accession>
<dbReference type="Pfam" id="PF20652">
    <property type="entry name" value="Sec8_C"/>
    <property type="match status" value="1"/>
</dbReference>
<name>A0A0W0CVR1_CANGB</name>
<dbReference type="InterPro" id="IPR048630">
    <property type="entry name" value="Sec8_M"/>
</dbReference>
<feature type="domain" description="Exocyst complex component Sec8 N-terminal" evidence="6">
    <location>
        <begin position="35"/>
        <end position="176"/>
    </location>
</feature>
<dbReference type="VEuPathDB" id="FungiDB:B1J91_D01672g"/>
<proteinExistence type="inferred from homology"/>
<comment type="caution">
    <text evidence="8">The sequence shown here is derived from an EMBL/GenBank/DDBJ whole genome shotgun (WGS) entry which is preliminary data.</text>
</comment>
<evidence type="ECO:0000256" key="4">
    <source>
        <dbReference type="RuleBase" id="RU367079"/>
    </source>
</evidence>
<evidence type="ECO:0000256" key="3">
    <source>
        <dbReference type="ARBA" id="ARBA00022927"/>
    </source>
</evidence>
<sequence length="1014" mass="117138">MSHLAVNQGRGRRRALSVNSYSEDQQHAMENALDNLRDDLSLVKSQWNRVLTEDSNPLELALAFLDDTSVGLGHRYIEFNQLKEQIGSHLQEVVNQHSQAFNSNVASYTQAVNAITKSQQKILELKDSVREANHKFVLDKSDLEDLNNQSLKYNQVIEDLNSIEKLIQYPDIIEEHIRGKNYRDARILLEKGFLLAGSQTLKDVSAIKPLVQQLELQEHVLFNTIIEEIHNILYSKNDDSFVTNEIGRMVGTAQTNFSTLENYVYNVVNIDIKEQSRIINDKFSIFMKDIEDSKSYSKKVMVRSKQTVFDKLFIYLSLLKDMKKLSPALNIIYDRTKEEFHNIVLKSTEKVRLKHPSLLKMSQGFEKELNFGLSIKDILSLIMRECFWEIFIKFLVATQGHRVVAESVNSLRSPTSKSTIYPLDKVWRKVIDEIEFLLTRYLRNDQLLNSNKLLKTKRSRASSIANNRIEHFSLEDNIEGEASAKKHAAELKTLLKDIFPGFTVSSNMELGSIYIQDESFERDDSLIPGSIFNIKVLLEPYLVYVSACENILPEQIKTNTISPLKFFKDYMENQFFPNIEVTFNSLFENHVENNNPYALEINDENKTIFKAAVDFQNLLARIMLLMNTTNTFRKNVSTSILEVIIRLQAYYEDLFNTIVNSHNDISNNILITWLNDEKLSHLESKIYNGDESVITQETNELFRYVPNFCVKSRGLTTYDSLSPTSFDNIIYFLSTIMWILDWLPTMKKRVEEENNVETKSEIDILRKQWSFFETTDSDVKQIKTLKFSLDKESEEKFDQTINAFMQLKTKLVSLLRFDMRSLCISNIGELFQNTTMWNPEDSSNEIDQSIASLISRLRLSENKLKQQLSDVELKIIFIGVDKLCNIAFIKGSQTIKVLNSNGVKKLSRNIQMLQHTFRNFSPDPSNIDMSEPLLFYSLCDADESTLFEELNKGSLANLPVELHKTILKLQFSEELYRQQMRSARMSTSTHSKPTNKRYLDAMEKLNNLGVSTAA</sequence>
<keyword evidence="1 4" id="KW-0813">Transport</keyword>
<dbReference type="VEuPathDB" id="FungiDB:GVI51_D01573"/>
<comment type="function">
    <text evidence="4">Component of the exocyst complex involved in the docking of exocytic vesicles with fusion sites on the plasma membrane.</text>
</comment>
<dbReference type="GO" id="GO:0005935">
    <property type="term" value="C:cellular bud neck"/>
    <property type="evidence" value="ECO:0007669"/>
    <property type="project" value="EnsemblFungi"/>
</dbReference>
<organism evidence="8 9">
    <name type="scientific">Candida glabrata</name>
    <name type="common">Yeast</name>
    <name type="synonym">Torulopsis glabrata</name>
    <dbReference type="NCBI Taxonomy" id="5478"/>
    <lineage>
        <taxon>Eukaryota</taxon>
        <taxon>Fungi</taxon>
        <taxon>Dikarya</taxon>
        <taxon>Ascomycota</taxon>
        <taxon>Saccharomycotina</taxon>
        <taxon>Saccharomycetes</taxon>
        <taxon>Saccharomycetales</taxon>
        <taxon>Saccharomycetaceae</taxon>
        <taxon>Nakaseomyces</taxon>
    </lineage>
</organism>
<dbReference type="AlphaFoldDB" id="A0A0W0CVR1"/>
<keyword evidence="5" id="KW-0175">Coiled coil</keyword>
<evidence type="ECO:0000313" key="9">
    <source>
        <dbReference type="Proteomes" id="UP000054886"/>
    </source>
</evidence>
<dbReference type="PANTHER" id="PTHR14146">
    <property type="entry name" value="EXOCYST COMPLEX COMPONENT 4"/>
    <property type="match status" value="1"/>
</dbReference>
<evidence type="ECO:0000313" key="8">
    <source>
        <dbReference type="EMBL" id="KTB01721.1"/>
    </source>
</evidence>
<keyword evidence="2 4" id="KW-0268">Exocytosis</keyword>